<dbReference type="EC" id="1.4.4.2" evidence="3"/>
<dbReference type="InterPro" id="IPR015421">
    <property type="entry name" value="PyrdxlP-dep_Trfase_major"/>
</dbReference>
<gene>
    <name evidence="3" type="primary">gcvPA</name>
    <name evidence="5" type="ordered locus">PYCH_18240</name>
</gene>
<dbReference type="GO" id="GO:0004375">
    <property type="term" value="F:glycine dehydrogenase (decarboxylating) activity"/>
    <property type="evidence" value="ECO:0007669"/>
    <property type="project" value="UniProtKB-EC"/>
</dbReference>
<dbReference type="PANTHER" id="PTHR42806">
    <property type="entry name" value="GLYCINE CLEAVAGE SYSTEM P-PROTEIN"/>
    <property type="match status" value="1"/>
</dbReference>
<accession>F8AI16</accession>
<dbReference type="KEGG" id="pya:PYCH_18240"/>
<keyword evidence="6" id="KW-1185">Reference proteome</keyword>
<protein>
    <recommendedName>
        <fullName evidence="3">Probable glycine dehydrogenase (decarboxylating) subunit 1</fullName>
        <ecNumber evidence="3">1.4.4.2</ecNumber>
    </recommendedName>
    <alternativeName>
        <fullName evidence="3">Glycine cleavage system P-protein subunit 1</fullName>
    </alternativeName>
    <alternativeName>
        <fullName evidence="3">Glycine decarboxylase subunit 1</fullName>
    </alternativeName>
    <alternativeName>
        <fullName evidence="3">Glycine dehydrogenase (aminomethyl-transferring) subunit 1</fullName>
    </alternativeName>
</protein>
<evidence type="ECO:0000313" key="6">
    <source>
        <dbReference type="Proteomes" id="UP000008386"/>
    </source>
</evidence>
<dbReference type="PIRSF" id="PIRSF006815">
    <property type="entry name" value="GcvPA"/>
    <property type="match status" value="1"/>
</dbReference>
<dbReference type="InterPro" id="IPR023010">
    <property type="entry name" value="GcvPA"/>
</dbReference>
<dbReference type="HOGENOM" id="CLU_004620_0_2_2"/>
<dbReference type="PANTHER" id="PTHR42806:SF1">
    <property type="entry name" value="GLYCINE DEHYDROGENASE (DECARBOXYLATING)"/>
    <property type="match status" value="1"/>
</dbReference>
<evidence type="ECO:0000256" key="1">
    <source>
        <dbReference type="ARBA" id="ARBA00023002"/>
    </source>
</evidence>
<dbReference type="eggNOG" id="arCOG00077">
    <property type="taxonomic scope" value="Archaea"/>
</dbReference>
<dbReference type="Proteomes" id="UP000008386">
    <property type="component" value="Chromosome"/>
</dbReference>
<evidence type="ECO:0000256" key="3">
    <source>
        <dbReference type="HAMAP-Rule" id="MF_00712"/>
    </source>
</evidence>
<dbReference type="NCBIfam" id="NF001696">
    <property type="entry name" value="PRK00451.1"/>
    <property type="match status" value="1"/>
</dbReference>
<evidence type="ECO:0000259" key="4">
    <source>
        <dbReference type="Pfam" id="PF02347"/>
    </source>
</evidence>
<evidence type="ECO:0000313" key="5">
    <source>
        <dbReference type="EMBL" id="AEH25479.1"/>
    </source>
</evidence>
<dbReference type="InterPro" id="IPR049315">
    <property type="entry name" value="GDC-P_N"/>
</dbReference>
<name>F8AI16_PYRYC</name>
<dbReference type="Gene3D" id="3.90.1150.10">
    <property type="entry name" value="Aspartate Aminotransferase, domain 1"/>
    <property type="match status" value="1"/>
</dbReference>
<dbReference type="HAMAP" id="MF_00712">
    <property type="entry name" value="GcvPA"/>
    <property type="match status" value="1"/>
</dbReference>
<dbReference type="AlphaFoldDB" id="F8AI16"/>
<organism evidence="5 6">
    <name type="scientific">Pyrococcus yayanosii (strain CH1 / JCM 16557)</name>
    <dbReference type="NCBI Taxonomy" id="529709"/>
    <lineage>
        <taxon>Archaea</taxon>
        <taxon>Methanobacteriati</taxon>
        <taxon>Methanobacteriota</taxon>
        <taxon>Thermococci</taxon>
        <taxon>Thermococcales</taxon>
        <taxon>Thermococcaceae</taxon>
        <taxon>Pyrococcus</taxon>
    </lineage>
</organism>
<dbReference type="InterPro" id="IPR015422">
    <property type="entry name" value="PyrdxlP-dep_Trfase_small"/>
</dbReference>
<dbReference type="EMBL" id="CP002779">
    <property type="protein sequence ID" value="AEH25479.1"/>
    <property type="molecule type" value="Genomic_DNA"/>
</dbReference>
<sequence>MKKYIFYTGKTLLGMRMARHYIPNSAHKEEMLREIGFSSIEDLFADVPKGMVKEFNLPEGKSEFEVFLELNEVLSKNKTVLEMPSFLGAGTYFHYVPAHVKYLIERSEFLTAYTPYQPEISQGILQALFEYQSLIAELVGLPVVNASMYDWGTAMAEAALMTVRLFRGKRKKFVVPKYTHPERMAVLRTYGAGPGIEIETVGWNEKGQLNLEELKEKVEGAAGVYIEMPNFFGILEEEIRAIGEITHDAGAFFVVGVDPTVLGIVEAPGELGADIVVGEAAYFGNPMNFGGPRAGIFAVRNDPKLIRQMPGRIIGMTKDAEGKRAFVMTLQTREQHIRRAKATSNICSNEALVAVAAAIHIASLGPRGIRELGEVILKNTAYLKKRLSEVGEIPFEAVNFKDVLVRFEKPYPEIHEALLERNIHGGYYVKPHFPELGEAALFAATETTRKEWVDALIEALKEVS</sequence>
<reference evidence="5 6" key="1">
    <citation type="journal article" date="2011" name="J. Bacteriol.">
        <title>Complete genome sequence of the obligate piezophilic hyperthermophilic archaeon Pyrococcus yayanosii CH1.</title>
        <authorList>
            <person name="Jun X."/>
            <person name="Lupeng L."/>
            <person name="Minjuan X."/>
            <person name="Oger P."/>
            <person name="Fengping W."/>
            <person name="Jebbar M."/>
            <person name="Xiang X."/>
        </authorList>
    </citation>
    <scope>NUCLEOTIDE SEQUENCE [LARGE SCALE GENOMIC DNA]</scope>
    <source>
        <strain evidence="6">CH1 / JCM 16557</strain>
    </source>
</reference>
<comment type="function">
    <text evidence="3">The glycine cleavage system catalyzes the degradation of glycine. The P protein binds the alpha-amino group of glycine through its pyridoxal phosphate cofactor; CO(2) is released and the remaining methylamine moiety is then transferred to the lipoamide cofactor of the H protein.</text>
</comment>
<dbReference type="CDD" id="cd00613">
    <property type="entry name" value="GDC-P"/>
    <property type="match status" value="1"/>
</dbReference>
<dbReference type="GO" id="GO:0019464">
    <property type="term" value="P:glycine decarboxylation via glycine cleavage system"/>
    <property type="evidence" value="ECO:0007669"/>
    <property type="project" value="UniProtKB-UniRule"/>
</dbReference>
<keyword evidence="1 3" id="KW-0560">Oxidoreductase</keyword>
<dbReference type="Gene3D" id="3.40.640.10">
    <property type="entry name" value="Type I PLP-dependent aspartate aminotransferase-like (Major domain)"/>
    <property type="match status" value="1"/>
</dbReference>
<dbReference type="STRING" id="529709.PYCH_18240"/>
<evidence type="ECO:0000256" key="2">
    <source>
        <dbReference type="ARBA" id="ARBA00049026"/>
    </source>
</evidence>
<comment type="catalytic activity">
    <reaction evidence="2 3">
        <text>N(6)-[(R)-lipoyl]-L-lysyl-[glycine-cleavage complex H protein] + glycine + H(+) = N(6)-[(R)-S(8)-aminomethyldihydrolipoyl]-L-lysyl-[glycine-cleavage complex H protein] + CO2</text>
        <dbReference type="Rhea" id="RHEA:24304"/>
        <dbReference type="Rhea" id="RHEA-COMP:10494"/>
        <dbReference type="Rhea" id="RHEA-COMP:10495"/>
        <dbReference type="ChEBI" id="CHEBI:15378"/>
        <dbReference type="ChEBI" id="CHEBI:16526"/>
        <dbReference type="ChEBI" id="CHEBI:57305"/>
        <dbReference type="ChEBI" id="CHEBI:83099"/>
        <dbReference type="ChEBI" id="CHEBI:83143"/>
        <dbReference type="EC" id="1.4.4.2"/>
    </reaction>
</comment>
<dbReference type="SUPFAM" id="SSF53383">
    <property type="entry name" value="PLP-dependent transferases"/>
    <property type="match status" value="1"/>
</dbReference>
<dbReference type="Pfam" id="PF02347">
    <property type="entry name" value="GDC-P"/>
    <property type="match status" value="1"/>
</dbReference>
<proteinExistence type="inferred from homology"/>
<dbReference type="InterPro" id="IPR015424">
    <property type="entry name" value="PyrdxlP-dep_Trfase"/>
</dbReference>
<comment type="subunit">
    <text evidence="3">The glycine cleavage system is composed of four proteins: P, T, L and H. In this organism, the P 'protein' is a heterodimer of two subunits.</text>
</comment>
<dbReference type="GO" id="GO:0009116">
    <property type="term" value="P:nucleoside metabolic process"/>
    <property type="evidence" value="ECO:0007669"/>
    <property type="project" value="InterPro"/>
</dbReference>
<comment type="similarity">
    <text evidence="3">Belongs to the GcvP family. N-terminal subunit subfamily.</text>
</comment>
<dbReference type="InterPro" id="IPR020581">
    <property type="entry name" value="GDC_P"/>
</dbReference>
<feature type="domain" description="Glycine cleavage system P-protein N-terminal" evidence="4">
    <location>
        <begin position="19"/>
        <end position="460"/>
    </location>
</feature>